<dbReference type="Proteomes" id="UP001465976">
    <property type="component" value="Unassembled WGS sequence"/>
</dbReference>
<proteinExistence type="predicted"/>
<feature type="region of interest" description="Disordered" evidence="1">
    <location>
        <begin position="70"/>
        <end position="90"/>
    </location>
</feature>
<dbReference type="Pfam" id="PF01693">
    <property type="entry name" value="Cauli_VI"/>
    <property type="match status" value="1"/>
</dbReference>
<name>A0ABR3EMY0_9AGAR</name>
<accession>A0ABR3EMY0</accession>
<feature type="domain" description="Ribonuclease H1 N-terminal" evidence="2">
    <location>
        <begin position="114"/>
        <end position="156"/>
    </location>
</feature>
<gene>
    <name evidence="3" type="ORF">V5O48_017833</name>
</gene>
<protein>
    <recommendedName>
        <fullName evidence="2">Ribonuclease H1 N-terminal domain-containing protein</fullName>
    </recommendedName>
</protein>
<dbReference type="InterPro" id="IPR011320">
    <property type="entry name" value="RNase_H1_N"/>
</dbReference>
<evidence type="ECO:0000313" key="3">
    <source>
        <dbReference type="EMBL" id="KAL0564217.1"/>
    </source>
</evidence>
<organism evidence="3 4">
    <name type="scientific">Marasmius crinis-equi</name>
    <dbReference type="NCBI Taxonomy" id="585013"/>
    <lineage>
        <taxon>Eukaryota</taxon>
        <taxon>Fungi</taxon>
        <taxon>Dikarya</taxon>
        <taxon>Basidiomycota</taxon>
        <taxon>Agaricomycotina</taxon>
        <taxon>Agaricomycetes</taxon>
        <taxon>Agaricomycetidae</taxon>
        <taxon>Agaricales</taxon>
        <taxon>Marasmiineae</taxon>
        <taxon>Marasmiaceae</taxon>
        <taxon>Marasmius</taxon>
    </lineage>
</organism>
<sequence>MVQISDAVVDVAGKPSTPSTVLDKIPPAKAVHTYDRDRDTATTRFTLDYPGGLVVTTTVEIRLRHPNGYSVTVSNPDGDAPTSTSPATAPPLPPYLVPLPTSFVRPANESLIRRYYVVYVGKEVGIFTGEFDTTVAPLVRGVHGNKVEGFSTFDDAVYQYARAYQELRPLWPIRVVGSNRPVQFDPNYHWGAGTMLGSVDITGLDLDPAF</sequence>
<dbReference type="EMBL" id="JBAHYK010002919">
    <property type="protein sequence ID" value="KAL0564217.1"/>
    <property type="molecule type" value="Genomic_DNA"/>
</dbReference>
<evidence type="ECO:0000259" key="2">
    <source>
        <dbReference type="Pfam" id="PF01693"/>
    </source>
</evidence>
<evidence type="ECO:0000256" key="1">
    <source>
        <dbReference type="SAM" id="MobiDB-lite"/>
    </source>
</evidence>
<feature type="non-terminal residue" evidence="3">
    <location>
        <position position="210"/>
    </location>
</feature>
<reference evidence="3 4" key="1">
    <citation type="submission" date="2024-02" db="EMBL/GenBank/DDBJ databases">
        <title>A draft genome for the cacao thread blight pathogen Marasmius crinis-equi.</title>
        <authorList>
            <person name="Cohen S.P."/>
            <person name="Baruah I.K."/>
            <person name="Amoako-Attah I."/>
            <person name="Bukari Y."/>
            <person name="Meinhardt L.W."/>
            <person name="Bailey B.A."/>
        </authorList>
    </citation>
    <scope>NUCLEOTIDE SEQUENCE [LARGE SCALE GENOMIC DNA]</scope>
    <source>
        <strain evidence="3 4">GH-76</strain>
    </source>
</reference>
<comment type="caution">
    <text evidence="3">The sequence shown here is derived from an EMBL/GenBank/DDBJ whole genome shotgun (WGS) entry which is preliminary data.</text>
</comment>
<evidence type="ECO:0000313" key="4">
    <source>
        <dbReference type="Proteomes" id="UP001465976"/>
    </source>
</evidence>
<keyword evidence="4" id="KW-1185">Reference proteome</keyword>